<accession>A0A5C3NPS5</accession>
<sequence>MPKRRSKPPPRRRYGPVKQAEWKCGKCTRKLKIQVCNDPTKDNYGRLFVVCSPKDKHGKPEHPQYFRFCHDLLSDSDSDHSESEASASCNLVVSTANGPQAGPSAGSSPTILEASTSGSTAASQAVAPARCVFGTCTGRCAKRCPHAMCRAHCSVVGGCDLHESISDTVFALAIEARCELRLLTEQLSAVSGASASSTSRSTPQAAAIRKTTANSFRSHSGLSPSPSDSAIARVTQPSQPAAGPSQVKSQLQVVAGPSSAATTYKPERSPFTQLADAFEYDIWPYPGKRRRTLDMLGEQASSQKKRLRVAASAKAECVVDPNHAVCEACYISDTDPEEEALLDAKAKAIQSHMRSLGGPTPSPPWSPVLPPAPSPPWSPVLRPEDLCPPLTEASNVAGSSSSSSSSTLIDLTLDSDDDLDTFPHPASPASLPKPLIKLEDVEGKPMPKLEHVDGSLFVRKPRIKVEYVDIDLTLDDD</sequence>
<feature type="compositionally biased region" description="Low complexity" evidence="1">
    <location>
        <begin position="215"/>
        <end position="229"/>
    </location>
</feature>
<dbReference type="AlphaFoldDB" id="A0A5C3NPS5"/>
<feature type="compositionally biased region" description="Low complexity" evidence="1">
    <location>
        <begin position="192"/>
        <end position="207"/>
    </location>
</feature>
<reference evidence="2 3" key="1">
    <citation type="journal article" date="2019" name="Nat. Ecol. Evol.">
        <title>Megaphylogeny resolves global patterns of mushroom evolution.</title>
        <authorList>
            <person name="Varga T."/>
            <person name="Krizsan K."/>
            <person name="Foldi C."/>
            <person name="Dima B."/>
            <person name="Sanchez-Garcia M."/>
            <person name="Sanchez-Ramirez S."/>
            <person name="Szollosi G.J."/>
            <person name="Szarkandi J.G."/>
            <person name="Papp V."/>
            <person name="Albert L."/>
            <person name="Andreopoulos W."/>
            <person name="Angelini C."/>
            <person name="Antonin V."/>
            <person name="Barry K.W."/>
            <person name="Bougher N.L."/>
            <person name="Buchanan P."/>
            <person name="Buyck B."/>
            <person name="Bense V."/>
            <person name="Catcheside P."/>
            <person name="Chovatia M."/>
            <person name="Cooper J."/>
            <person name="Damon W."/>
            <person name="Desjardin D."/>
            <person name="Finy P."/>
            <person name="Geml J."/>
            <person name="Haridas S."/>
            <person name="Hughes K."/>
            <person name="Justo A."/>
            <person name="Karasinski D."/>
            <person name="Kautmanova I."/>
            <person name="Kiss B."/>
            <person name="Kocsube S."/>
            <person name="Kotiranta H."/>
            <person name="LaButti K.M."/>
            <person name="Lechner B.E."/>
            <person name="Liimatainen K."/>
            <person name="Lipzen A."/>
            <person name="Lukacs Z."/>
            <person name="Mihaltcheva S."/>
            <person name="Morgado L.N."/>
            <person name="Niskanen T."/>
            <person name="Noordeloos M.E."/>
            <person name="Ohm R.A."/>
            <person name="Ortiz-Santana B."/>
            <person name="Ovrebo C."/>
            <person name="Racz N."/>
            <person name="Riley R."/>
            <person name="Savchenko A."/>
            <person name="Shiryaev A."/>
            <person name="Soop K."/>
            <person name="Spirin V."/>
            <person name="Szebenyi C."/>
            <person name="Tomsovsky M."/>
            <person name="Tulloss R.E."/>
            <person name="Uehling J."/>
            <person name="Grigoriev I.V."/>
            <person name="Vagvolgyi C."/>
            <person name="Papp T."/>
            <person name="Martin F.M."/>
            <person name="Miettinen O."/>
            <person name="Hibbett D.S."/>
            <person name="Nagy L.G."/>
        </authorList>
    </citation>
    <scope>NUCLEOTIDE SEQUENCE [LARGE SCALE GENOMIC DNA]</scope>
    <source>
        <strain evidence="2 3">HHB13444</strain>
    </source>
</reference>
<proteinExistence type="predicted"/>
<gene>
    <name evidence="2" type="ORF">K466DRAFT_607069</name>
</gene>
<dbReference type="EMBL" id="ML212600">
    <property type="protein sequence ID" value="TFK78348.1"/>
    <property type="molecule type" value="Genomic_DNA"/>
</dbReference>
<feature type="region of interest" description="Disordered" evidence="1">
    <location>
        <begin position="351"/>
        <end position="408"/>
    </location>
</feature>
<feature type="compositionally biased region" description="Low complexity" evidence="1">
    <location>
        <begin position="399"/>
        <end position="408"/>
    </location>
</feature>
<feature type="region of interest" description="Disordered" evidence="1">
    <location>
        <begin position="192"/>
        <end position="249"/>
    </location>
</feature>
<evidence type="ECO:0000313" key="2">
    <source>
        <dbReference type="EMBL" id="TFK78348.1"/>
    </source>
</evidence>
<organism evidence="2 3">
    <name type="scientific">Polyporus arcularius HHB13444</name>
    <dbReference type="NCBI Taxonomy" id="1314778"/>
    <lineage>
        <taxon>Eukaryota</taxon>
        <taxon>Fungi</taxon>
        <taxon>Dikarya</taxon>
        <taxon>Basidiomycota</taxon>
        <taxon>Agaricomycotina</taxon>
        <taxon>Agaricomycetes</taxon>
        <taxon>Polyporales</taxon>
        <taxon>Polyporaceae</taxon>
        <taxon>Polyporus</taxon>
    </lineage>
</organism>
<name>A0A5C3NPS5_9APHY</name>
<evidence type="ECO:0000313" key="3">
    <source>
        <dbReference type="Proteomes" id="UP000308197"/>
    </source>
</evidence>
<evidence type="ECO:0000256" key="1">
    <source>
        <dbReference type="SAM" id="MobiDB-lite"/>
    </source>
</evidence>
<dbReference type="InParanoid" id="A0A5C3NPS5"/>
<feature type="compositionally biased region" description="Pro residues" evidence="1">
    <location>
        <begin position="360"/>
        <end position="378"/>
    </location>
</feature>
<protein>
    <submittedName>
        <fullName evidence="2">Uncharacterized protein</fullName>
    </submittedName>
</protein>
<dbReference type="Proteomes" id="UP000308197">
    <property type="component" value="Unassembled WGS sequence"/>
</dbReference>
<keyword evidence="3" id="KW-1185">Reference proteome</keyword>